<accession>A0ABY5FU45</accession>
<dbReference type="Proteomes" id="UP001060039">
    <property type="component" value="Chromosome"/>
</dbReference>
<dbReference type="EMBL" id="CP101497">
    <property type="protein sequence ID" value="UTT61825.1"/>
    <property type="molecule type" value="Genomic_DNA"/>
</dbReference>
<proteinExistence type="predicted"/>
<evidence type="ECO:0000313" key="4">
    <source>
        <dbReference type="EMBL" id="UTT61825.1"/>
    </source>
</evidence>
<feature type="region of interest" description="Disordered" evidence="1">
    <location>
        <begin position="234"/>
        <end position="258"/>
    </location>
</feature>
<evidence type="ECO:0000256" key="2">
    <source>
        <dbReference type="SAM" id="Phobius"/>
    </source>
</evidence>
<gene>
    <name evidence="4" type="ORF">NNL39_09055</name>
</gene>
<feature type="domain" description="DUF8094" evidence="3">
    <location>
        <begin position="313"/>
        <end position="619"/>
    </location>
</feature>
<feature type="compositionally biased region" description="Low complexity" evidence="1">
    <location>
        <begin position="80"/>
        <end position="97"/>
    </location>
</feature>
<keyword evidence="5" id="KW-1185">Reference proteome</keyword>
<dbReference type="InterPro" id="IPR058407">
    <property type="entry name" value="DUF8094"/>
</dbReference>
<sequence>MRFIAAIVFFVIAVVGVGLGVAQRTVWAPPDRVTADLSLDSPVSVTVVDGSALNAYEGRQTVTIEGGVVAPSVPEPEPSEVPAVGETPAASPDPDAATETEAITAAYGRTADVMAWVGAASYNRVTWDAENGTFVTETVVGTESTVPNPYGGDLWYGDFEGEGELGLTINVPDDISLLVVSDGTLPAPQQLSVTWPLDNSTPFSTMLILGGVGSLVVGLLFLLWALLHMRRQRGPRRKTPKMPKVPKPSRYRPTSSRALLGRPKGRRAAQRVALVPGLLIGSVLLAACTTGGAGVVATPTPEATEVAETPAVAVTENQLERIVSRVALTIQQADDELDDELAATRLAGPALELREASYTIRDDEDDFAIVPTIPAGDVQLTLPQRLPDEGDTWPRSVLAIVREPATVNDEGEEQQTPPLALLLVQDDPRSQYKVHYAITVTLPEGAERPEVAPAELGAPLLPRDTPLLAVSPADVAAGYADVLLTGEESESFPLFQAEGDTLVEQIGAAAKAERKADLPDTAAIGFSNTVGEAEIFSFVTNDGGALVMLYLTESESVKPTQAGAAVNAPAAVAALAGRSQSTRGIVATYGIQVLFSVPPVGSEEQVVLLGYTQGLIAAREIR</sequence>
<reference evidence="4" key="1">
    <citation type="submission" date="2022-07" db="EMBL/GenBank/DDBJ databases">
        <title>Taxonomic analysis of Microcella humidisoli nov. sp., isolated from riverside soil.</title>
        <authorList>
            <person name="Molina K.M."/>
            <person name="Kim S.B."/>
        </authorList>
    </citation>
    <scope>NUCLEOTIDE SEQUENCE</scope>
    <source>
        <strain evidence="4">MMS21-STM10</strain>
    </source>
</reference>
<evidence type="ECO:0000259" key="3">
    <source>
        <dbReference type="Pfam" id="PF26366"/>
    </source>
</evidence>
<organism evidence="4 5">
    <name type="scientific">Microcella humidisoli</name>
    <dbReference type="NCBI Taxonomy" id="2963406"/>
    <lineage>
        <taxon>Bacteria</taxon>
        <taxon>Bacillati</taxon>
        <taxon>Actinomycetota</taxon>
        <taxon>Actinomycetes</taxon>
        <taxon>Micrococcales</taxon>
        <taxon>Microbacteriaceae</taxon>
        <taxon>Microcella</taxon>
    </lineage>
</organism>
<name>A0ABY5FU45_9MICO</name>
<evidence type="ECO:0000313" key="5">
    <source>
        <dbReference type="Proteomes" id="UP001060039"/>
    </source>
</evidence>
<feature type="region of interest" description="Disordered" evidence="1">
    <location>
        <begin position="70"/>
        <end position="97"/>
    </location>
</feature>
<evidence type="ECO:0000256" key="1">
    <source>
        <dbReference type="SAM" id="MobiDB-lite"/>
    </source>
</evidence>
<dbReference type="RefSeq" id="WP_255158966.1">
    <property type="nucleotide sequence ID" value="NZ_CP101497.1"/>
</dbReference>
<keyword evidence="2" id="KW-0472">Membrane</keyword>
<keyword evidence="2" id="KW-1133">Transmembrane helix</keyword>
<feature type="transmembrane region" description="Helical" evidence="2">
    <location>
        <begin position="206"/>
        <end position="227"/>
    </location>
</feature>
<dbReference type="Pfam" id="PF26366">
    <property type="entry name" value="DUF8094"/>
    <property type="match status" value="1"/>
</dbReference>
<keyword evidence="2" id="KW-0812">Transmembrane</keyword>
<feature type="transmembrane region" description="Helical" evidence="2">
    <location>
        <begin position="272"/>
        <end position="297"/>
    </location>
</feature>
<protein>
    <recommendedName>
        <fullName evidence="3">DUF8094 domain-containing protein</fullName>
    </recommendedName>
</protein>